<protein>
    <submittedName>
        <fullName evidence="2">(African queen) hypothetical protein</fullName>
    </submittedName>
</protein>
<organism evidence="2 3">
    <name type="scientific">Danaus chrysippus</name>
    <name type="common">African queen</name>
    <dbReference type="NCBI Taxonomy" id="151541"/>
    <lineage>
        <taxon>Eukaryota</taxon>
        <taxon>Metazoa</taxon>
        <taxon>Ecdysozoa</taxon>
        <taxon>Arthropoda</taxon>
        <taxon>Hexapoda</taxon>
        <taxon>Insecta</taxon>
        <taxon>Pterygota</taxon>
        <taxon>Neoptera</taxon>
        <taxon>Endopterygota</taxon>
        <taxon>Lepidoptera</taxon>
        <taxon>Glossata</taxon>
        <taxon>Ditrysia</taxon>
        <taxon>Papilionoidea</taxon>
        <taxon>Nymphalidae</taxon>
        <taxon>Danainae</taxon>
        <taxon>Danaini</taxon>
        <taxon>Danaina</taxon>
        <taxon>Danaus</taxon>
        <taxon>Anosia</taxon>
    </lineage>
</organism>
<evidence type="ECO:0000256" key="1">
    <source>
        <dbReference type="SAM" id="MobiDB-lite"/>
    </source>
</evidence>
<name>A0A8J2QU23_9NEOP</name>
<reference evidence="2" key="1">
    <citation type="submission" date="2021-09" db="EMBL/GenBank/DDBJ databases">
        <authorList>
            <person name="Martin H S."/>
        </authorList>
    </citation>
    <scope>NUCLEOTIDE SEQUENCE</scope>
</reference>
<dbReference type="AlphaFoldDB" id="A0A8J2QU23"/>
<evidence type="ECO:0000313" key="2">
    <source>
        <dbReference type="EMBL" id="CAG9571924.1"/>
    </source>
</evidence>
<evidence type="ECO:0000313" key="3">
    <source>
        <dbReference type="Proteomes" id="UP000789524"/>
    </source>
</evidence>
<accession>A0A8J2QU23</accession>
<dbReference type="EMBL" id="CAKASE010000067">
    <property type="protein sequence ID" value="CAG9571924.1"/>
    <property type="molecule type" value="Genomic_DNA"/>
</dbReference>
<proteinExistence type="predicted"/>
<feature type="region of interest" description="Disordered" evidence="1">
    <location>
        <begin position="1"/>
        <end position="25"/>
    </location>
</feature>
<keyword evidence="3" id="KW-1185">Reference proteome</keyword>
<sequence length="90" mass="10118">MRVMCPEVQHNHSLPQHHRPPPAQSSNTLTHCNCLLSNNDTYKVQFSRRCSVTQHDLFTPSKVATCMRGAADIQHDVAKSFLSQIWCGDG</sequence>
<gene>
    <name evidence="2" type="ORF">DCHRY22_LOCUS9990</name>
</gene>
<dbReference type="Proteomes" id="UP000789524">
    <property type="component" value="Unassembled WGS sequence"/>
</dbReference>
<comment type="caution">
    <text evidence="2">The sequence shown here is derived from an EMBL/GenBank/DDBJ whole genome shotgun (WGS) entry which is preliminary data.</text>
</comment>